<protein>
    <recommendedName>
        <fullName evidence="10">Alpha-1,3-glucosyltransferase</fullName>
        <ecNumber evidence="10">2.4.1.-</ecNumber>
    </recommendedName>
</protein>
<feature type="transmembrane region" description="Helical" evidence="10">
    <location>
        <begin position="115"/>
        <end position="138"/>
    </location>
</feature>
<dbReference type="PANTHER" id="PTHR12413:SF1">
    <property type="entry name" value="DOLICHYL PYROPHOSPHATE MAN9GLCNAC2 ALPHA-1,3-GLUCOSYLTRANSFERASE"/>
    <property type="match status" value="1"/>
</dbReference>
<evidence type="ECO:0000313" key="12">
    <source>
        <dbReference type="Proteomes" id="UP000186922"/>
    </source>
</evidence>
<comment type="caution">
    <text evidence="11">The sequence shown here is derived from an EMBL/GenBank/DDBJ whole genome shotgun (WGS) entry which is preliminary data.</text>
</comment>
<feature type="transmembrane region" description="Helical" evidence="10">
    <location>
        <begin position="334"/>
        <end position="352"/>
    </location>
</feature>
<feature type="transmembrane region" description="Helical" evidence="10">
    <location>
        <begin position="304"/>
        <end position="322"/>
    </location>
</feature>
<dbReference type="EMBL" id="BDGG01000003">
    <property type="protein sequence ID" value="GAU96683.1"/>
    <property type="molecule type" value="Genomic_DNA"/>
</dbReference>
<dbReference type="Pfam" id="PF03155">
    <property type="entry name" value="Alg6_Alg8"/>
    <property type="match status" value="1"/>
</dbReference>
<keyword evidence="6 10" id="KW-0812">Transmembrane</keyword>
<dbReference type="GO" id="GO:0042281">
    <property type="term" value="F:dolichyl pyrophosphate Man9GlcNAc2 alpha-1,3-glucosyltransferase activity"/>
    <property type="evidence" value="ECO:0007669"/>
    <property type="project" value="TreeGrafter"/>
</dbReference>
<feature type="transmembrane region" description="Helical" evidence="10">
    <location>
        <begin position="437"/>
        <end position="460"/>
    </location>
</feature>
<keyword evidence="9 10" id="KW-0472">Membrane</keyword>
<evidence type="ECO:0000256" key="4">
    <source>
        <dbReference type="ARBA" id="ARBA00022676"/>
    </source>
</evidence>
<dbReference type="UniPathway" id="UPA00378"/>
<keyword evidence="4 10" id="KW-0328">Glycosyltransferase</keyword>
<evidence type="ECO:0000256" key="10">
    <source>
        <dbReference type="RuleBase" id="RU363110"/>
    </source>
</evidence>
<name>A0A1D1VCT2_RAMVA</name>
<proteinExistence type="inferred from homology"/>
<evidence type="ECO:0000256" key="3">
    <source>
        <dbReference type="ARBA" id="ARBA00008715"/>
    </source>
</evidence>
<keyword evidence="8 10" id="KW-1133">Transmembrane helix</keyword>
<evidence type="ECO:0000256" key="5">
    <source>
        <dbReference type="ARBA" id="ARBA00022679"/>
    </source>
</evidence>
<keyword evidence="7 10" id="KW-0256">Endoplasmic reticulum</keyword>
<feature type="transmembrane region" description="Helical" evidence="10">
    <location>
        <begin position="144"/>
        <end position="162"/>
    </location>
</feature>
<comment type="subcellular location">
    <subcellularLocation>
        <location evidence="1 10">Endoplasmic reticulum membrane</location>
        <topology evidence="1 10">Multi-pass membrane protein</topology>
    </subcellularLocation>
</comment>
<dbReference type="STRING" id="947166.A0A1D1VCT2"/>
<dbReference type="GO" id="GO:0005789">
    <property type="term" value="C:endoplasmic reticulum membrane"/>
    <property type="evidence" value="ECO:0007669"/>
    <property type="project" value="UniProtKB-SubCell"/>
</dbReference>
<comment type="pathway">
    <text evidence="2 10">Protein modification; protein glycosylation.</text>
</comment>
<dbReference type="PANTHER" id="PTHR12413">
    <property type="entry name" value="DOLICHYL GLYCOSYLTRANSFERASE"/>
    <property type="match status" value="1"/>
</dbReference>
<dbReference type="EC" id="2.4.1.-" evidence="10"/>
<keyword evidence="12" id="KW-1185">Reference proteome</keyword>
<accession>A0A1D1VCT2</accession>
<reference evidence="11 12" key="1">
    <citation type="journal article" date="2016" name="Nat. Commun.">
        <title>Extremotolerant tardigrade genome and improved radiotolerance of human cultured cells by tardigrade-unique protein.</title>
        <authorList>
            <person name="Hashimoto T."/>
            <person name="Horikawa D.D."/>
            <person name="Saito Y."/>
            <person name="Kuwahara H."/>
            <person name="Kozuka-Hata H."/>
            <person name="Shin-I T."/>
            <person name="Minakuchi Y."/>
            <person name="Ohishi K."/>
            <person name="Motoyama A."/>
            <person name="Aizu T."/>
            <person name="Enomoto A."/>
            <person name="Kondo K."/>
            <person name="Tanaka S."/>
            <person name="Hara Y."/>
            <person name="Koshikawa S."/>
            <person name="Sagara H."/>
            <person name="Miura T."/>
            <person name="Yokobori S."/>
            <person name="Miyagawa K."/>
            <person name="Suzuki Y."/>
            <person name="Kubo T."/>
            <person name="Oyama M."/>
            <person name="Kohara Y."/>
            <person name="Fujiyama A."/>
            <person name="Arakawa K."/>
            <person name="Katayama T."/>
            <person name="Toyoda A."/>
            <person name="Kunieda T."/>
        </authorList>
    </citation>
    <scope>NUCLEOTIDE SEQUENCE [LARGE SCALE GENOMIC DNA]</scope>
    <source>
        <strain evidence="11 12">YOKOZUNA-1</strain>
    </source>
</reference>
<dbReference type="OrthoDB" id="4983at2759"/>
<keyword evidence="5 10" id="KW-0808">Transferase</keyword>
<evidence type="ECO:0000256" key="7">
    <source>
        <dbReference type="ARBA" id="ARBA00022824"/>
    </source>
</evidence>
<evidence type="ECO:0000256" key="8">
    <source>
        <dbReference type="ARBA" id="ARBA00022989"/>
    </source>
</evidence>
<feature type="transmembrane region" description="Helical" evidence="10">
    <location>
        <begin position="372"/>
        <end position="390"/>
    </location>
</feature>
<evidence type="ECO:0000313" key="11">
    <source>
        <dbReference type="EMBL" id="GAU96683.1"/>
    </source>
</evidence>
<gene>
    <name evidence="11" type="primary">RvY_08094-1</name>
    <name evidence="11" type="synonym">RvY_08094.1</name>
    <name evidence="11" type="ORF">RvY_08094</name>
</gene>
<evidence type="ECO:0000256" key="9">
    <source>
        <dbReference type="ARBA" id="ARBA00023136"/>
    </source>
</evidence>
<dbReference type="AlphaFoldDB" id="A0A1D1VCT2"/>
<evidence type="ECO:0000256" key="2">
    <source>
        <dbReference type="ARBA" id="ARBA00004922"/>
    </source>
</evidence>
<feature type="transmembrane region" description="Helical" evidence="10">
    <location>
        <begin position="212"/>
        <end position="228"/>
    </location>
</feature>
<organism evidence="11 12">
    <name type="scientific">Ramazzottius varieornatus</name>
    <name type="common">Water bear</name>
    <name type="synonym">Tardigrade</name>
    <dbReference type="NCBI Taxonomy" id="947166"/>
    <lineage>
        <taxon>Eukaryota</taxon>
        <taxon>Metazoa</taxon>
        <taxon>Ecdysozoa</taxon>
        <taxon>Tardigrada</taxon>
        <taxon>Eutardigrada</taxon>
        <taxon>Parachela</taxon>
        <taxon>Hypsibioidea</taxon>
        <taxon>Ramazzottiidae</taxon>
        <taxon>Ramazzottius</taxon>
    </lineage>
</organism>
<feature type="transmembrane region" description="Helical" evidence="10">
    <location>
        <begin position="240"/>
        <end position="258"/>
    </location>
</feature>
<evidence type="ECO:0000256" key="1">
    <source>
        <dbReference type="ARBA" id="ARBA00004477"/>
    </source>
</evidence>
<feature type="transmembrane region" description="Helical" evidence="10">
    <location>
        <begin position="472"/>
        <end position="494"/>
    </location>
</feature>
<dbReference type="InterPro" id="IPR004856">
    <property type="entry name" value="Glyco_trans_ALG6/ALG8"/>
</dbReference>
<dbReference type="Proteomes" id="UP000186922">
    <property type="component" value="Unassembled WGS sequence"/>
</dbReference>
<comment type="similarity">
    <text evidence="3 10">Belongs to the ALG6/ALG8 glucosyltransferase family.</text>
</comment>
<sequence length="514" mass="58616">MLLSKFRCLHEIGSVALFGVLIRWIISTNPYSGKGKPPMFGDFEAQRHWMEITYNLPVSEWYHNSTANDLSYWGLDYPPLTAYHSWICGFIANRINSSWIALSESRGIETESHKVFMRATAIIADLLVYILPICALGYQRRTHHGGFPYIIRICAEICVLLLAPPQILIDHGHFQYNCVSLGLTAWAILFVNDEKDVTAAVLFSLALNYKHMSLYLALPFFFYLLGRCHQAGRKAGSTKLVKIGAAVIGTFILCWWPYLWNFDDATQVVRRLFPFSRGIFEDKVANVWCALNIIVKLHRFNTGVLAAVSTLATLFGNVFSSLDLFRNPNDHKFRYALVNSALAFFLFSFQVHEKGILLPVLPATLLLTDDPIAATWFIIAATFSMFPLLLKDGLALPTYAMVTLFLTLSCTLLEWKLPRYGERVSKHGPQNEEEEQHQYDFACALMTISVMGFVILSLGCQFAPVYQRLPDLWTLLLSVYSCGHFVLFFIYFHVKQFEAQPILHKQRRKTMKAE</sequence>
<evidence type="ECO:0000256" key="6">
    <source>
        <dbReference type="ARBA" id="ARBA00022692"/>
    </source>
</evidence>